<gene>
    <name evidence="2" type="ORF">P3F81_10285</name>
</gene>
<dbReference type="SUPFAM" id="SSF56349">
    <property type="entry name" value="DNA breaking-rejoining enzymes"/>
    <property type="match status" value="1"/>
</dbReference>
<keyword evidence="3" id="KW-1185">Reference proteome</keyword>
<dbReference type="InterPro" id="IPR011010">
    <property type="entry name" value="DNA_brk_join_enz"/>
</dbReference>
<protein>
    <recommendedName>
        <fullName evidence="4">Integrase</fullName>
    </recommendedName>
</protein>
<dbReference type="Proteomes" id="UP001243623">
    <property type="component" value="Chromosome"/>
</dbReference>
<dbReference type="GO" id="GO:0006310">
    <property type="term" value="P:DNA recombination"/>
    <property type="evidence" value="ECO:0007669"/>
    <property type="project" value="UniProtKB-KW"/>
</dbReference>
<keyword evidence="1" id="KW-0233">DNA recombination</keyword>
<dbReference type="EMBL" id="CP120678">
    <property type="protein sequence ID" value="WIW70272.1"/>
    <property type="molecule type" value="Genomic_DNA"/>
</dbReference>
<dbReference type="RefSeq" id="WP_147670060.1">
    <property type="nucleotide sequence ID" value="NZ_CP120678.1"/>
</dbReference>
<sequence length="566" mass="66476">MDQFVLKESEKGKTQLVIKNDNVIFNSSEITDYINRFEKLKELGKISVNTNFNDITWIACYKNGKIRNINFKVNKLKLNNVLKCLVIIKLEQGIRPYTLPPLINALQEVLILTKCFSKDKVEDLEDFFYTKPKNTVRRAYLIIDNFLSFYPISNLDDYEDILDKNVALSNSNVRKLPNYKSILTFDYIINKTILERQNNDLLKYYPLFLWWRITSIIPLRPSEFLEIEFECCWKDVKDRYWIKIPREKIKETTAKRRIERVDILETTSDIYGFIEEYKSLLKPEFRSPYLISWKAFNSFCVTPDNNLNNKLDQEIMCLSSISHLFNNFYKCKITDTDIVPLKPGDSRHLAFCNMILQGFNPIAIARIGGHVSLESQLHYYNHLETYAESYVYTMSRKLKIENHLNTRNASGKYDAIKRTGLLCTYSLDQIRGFLEIEKGYCTIKSKDCNEFFNCVTECWSCLYHILDVDRYPEVQKELHEKSDNLAKIIKEQIDLLKNISKNMFIDLAIEKGSVGTNSKIKSTAEQLQNLMAQKIVIDSKLLDYVKEENFVEKQRDNSAQKTRQTR</sequence>
<dbReference type="GO" id="GO:0015074">
    <property type="term" value="P:DNA integration"/>
    <property type="evidence" value="ECO:0007669"/>
    <property type="project" value="InterPro"/>
</dbReference>
<accession>A0A9Y2AHI8</accession>
<evidence type="ECO:0008006" key="4">
    <source>
        <dbReference type="Google" id="ProtNLM"/>
    </source>
</evidence>
<evidence type="ECO:0000256" key="1">
    <source>
        <dbReference type="ARBA" id="ARBA00023172"/>
    </source>
</evidence>
<name>A0A9Y2AHI8_9FIRM</name>
<dbReference type="InterPro" id="IPR013762">
    <property type="entry name" value="Integrase-like_cat_sf"/>
</dbReference>
<dbReference type="GO" id="GO:0003677">
    <property type="term" value="F:DNA binding"/>
    <property type="evidence" value="ECO:0007669"/>
    <property type="project" value="InterPro"/>
</dbReference>
<dbReference type="Gene3D" id="1.10.443.10">
    <property type="entry name" value="Intergrase catalytic core"/>
    <property type="match status" value="1"/>
</dbReference>
<reference evidence="2" key="1">
    <citation type="submission" date="2023-03" db="EMBL/GenBank/DDBJ databases">
        <title>Selenobaculum gbiensis gen. nov. sp. nov., a new bacterium isolated from the gut microbiota of IBD patient.</title>
        <authorList>
            <person name="Yeo S."/>
            <person name="Park H."/>
            <person name="Huh C.S."/>
        </authorList>
    </citation>
    <scope>NUCLEOTIDE SEQUENCE</scope>
    <source>
        <strain evidence="2">ICN-92133</strain>
    </source>
</reference>
<dbReference type="KEGG" id="sgbi:P3F81_10285"/>
<dbReference type="AlphaFoldDB" id="A0A9Y2AHI8"/>
<organism evidence="2 3">
    <name type="scientific">Selenobaculum gibii</name>
    <dbReference type="NCBI Taxonomy" id="3054208"/>
    <lineage>
        <taxon>Bacteria</taxon>
        <taxon>Bacillati</taxon>
        <taxon>Bacillota</taxon>
        <taxon>Negativicutes</taxon>
        <taxon>Selenomonadales</taxon>
        <taxon>Selenomonadaceae</taxon>
        <taxon>Selenobaculum</taxon>
    </lineage>
</organism>
<evidence type="ECO:0000313" key="2">
    <source>
        <dbReference type="EMBL" id="WIW70272.1"/>
    </source>
</evidence>
<evidence type="ECO:0000313" key="3">
    <source>
        <dbReference type="Proteomes" id="UP001243623"/>
    </source>
</evidence>
<proteinExistence type="predicted"/>